<evidence type="ECO:0000256" key="15">
    <source>
        <dbReference type="ARBA" id="ARBA00044985"/>
    </source>
</evidence>
<evidence type="ECO:0000256" key="17">
    <source>
        <dbReference type="ARBA" id="ARBA00045709"/>
    </source>
</evidence>
<feature type="transmembrane region" description="Helical" evidence="20">
    <location>
        <begin position="534"/>
        <end position="553"/>
    </location>
</feature>
<dbReference type="AlphaFoldDB" id="A0A7D8V2F0"/>
<keyword evidence="20" id="KW-0812">Transmembrane</keyword>
<dbReference type="Gene3D" id="1.20.1250.20">
    <property type="entry name" value="MFS general substrate transporter like domains"/>
    <property type="match status" value="2"/>
</dbReference>
<dbReference type="EMBL" id="QKWK01000003">
    <property type="protein sequence ID" value="TXT13022.1"/>
    <property type="molecule type" value="Genomic_DNA"/>
</dbReference>
<comment type="subcellular location">
    <subcellularLocation>
        <location evidence="1">Membrane</location>
        <topology evidence="1">Multi-pass membrane protein</topology>
    </subcellularLocation>
</comment>
<evidence type="ECO:0000256" key="19">
    <source>
        <dbReference type="SAM" id="MobiDB-lite"/>
    </source>
</evidence>
<sequence length="557" mass="60759">MAAPAPATTTPVTPATPTPATEWEGPTPSGSDDGRKFSTDDEKAAGGPPVVGENPAVLKGTGLAGDNESLDGGALVPDVSDRSDIPWRLRIIAFLLIVFFNTGASYADNVLGPLKTRIRQELKITNAQFGAVASANALVNSILPIIGGIGMDYWGATYAAMISCVFICVGAVVSGISAHSNRYGLLVGGHIIMGFGSTIIGACQNKLYSHWFAGSTLAFVYGLDIAWNRIVSVITRTTAVPLSNIGDFWGWALWIPAMVCGFNMVMLIVYWWFERHVPKQWRPVLGKDARAKEGAFLKRRVKFNMLGQLPKFFWILCSTQLFQNAAVSVYTSNLSDIQVKTRGTKTLAAGYNSSIQPVVPIVLTPLAGLFFDRVGWRVVFISFTGALYVIVFALIGLTKVHPLVPIIISSFALSTNAVTFLASIPVLVGNDRLIGTAFGVWKSFQNCNTLILEVAAGAIQDRTKNQGYNNVIYFLIAIKSIETLLGPFYDYLDGKWLGHSLRKPEKVRVAIRKEAIEKDIDYPGWRISRWTRRAVLTQLSCMIVTGWTLYIVYSLGT</sequence>
<gene>
    <name evidence="21" type="ORF">VHUM_01423</name>
</gene>
<organism evidence="21 22">
    <name type="scientific">Vanrija humicola</name>
    <name type="common">Yeast</name>
    <name type="synonym">Cryptococcus humicola</name>
    <dbReference type="NCBI Taxonomy" id="5417"/>
    <lineage>
        <taxon>Eukaryota</taxon>
        <taxon>Fungi</taxon>
        <taxon>Dikarya</taxon>
        <taxon>Basidiomycota</taxon>
        <taxon>Agaricomycotina</taxon>
        <taxon>Tremellomycetes</taxon>
        <taxon>Trichosporonales</taxon>
        <taxon>Trichosporonaceae</taxon>
        <taxon>Vanrija</taxon>
    </lineage>
</organism>
<comment type="function">
    <text evidence="17">Lysosomal dipeptide uniporter that selectively exports lysine, arginine or histidine-containing dipeptides with a net positive charge from the lysosome lumen into the cytosol. Could play a role in a specific type of protein O-glycosylation indirectly regulating macrophages migration and tissue invasion. Also essential for liver homeostasis.</text>
</comment>
<feature type="transmembrane region" description="Helical" evidence="20">
    <location>
        <begin position="403"/>
        <end position="428"/>
    </location>
</feature>
<evidence type="ECO:0000256" key="14">
    <source>
        <dbReference type="ARBA" id="ARBA00044924"/>
    </source>
</evidence>
<evidence type="ECO:0000256" key="13">
    <source>
        <dbReference type="ARBA" id="ARBA00044919"/>
    </source>
</evidence>
<comment type="catalytic activity">
    <reaction evidence="9">
        <text>L-arginyl-L-alpha-amino acid(out) = L-arginyl-L-alpha-amino acid(in)</text>
        <dbReference type="Rhea" id="RHEA:79371"/>
        <dbReference type="ChEBI" id="CHEBI:84315"/>
    </reaction>
</comment>
<dbReference type="SUPFAM" id="SSF103473">
    <property type="entry name" value="MFS general substrate transporter"/>
    <property type="match status" value="1"/>
</dbReference>
<evidence type="ECO:0000256" key="18">
    <source>
        <dbReference type="ARBA" id="ARBA00046376"/>
    </source>
</evidence>
<evidence type="ECO:0000256" key="5">
    <source>
        <dbReference type="ARBA" id="ARBA00044884"/>
    </source>
</evidence>
<feature type="region of interest" description="Disordered" evidence="19">
    <location>
        <begin position="1"/>
        <end position="56"/>
    </location>
</feature>
<comment type="catalytic activity">
    <reaction evidence="6">
        <text>L-lysyl-L-alpha-amino acid(out) = L-lysyl-L-alpha-amino acid(in)</text>
        <dbReference type="Rhea" id="RHEA:79387"/>
        <dbReference type="ChEBI" id="CHEBI:229965"/>
    </reaction>
</comment>
<evidence type="ECO:0000256" key="7">
    <source>
        <dbReference type="ARBA" id="ARBA00044893"/>
    </source>
</evidence>
<feature type="transmembrane region" description="Helical" evidence="20">
    <location>
        <begin position="127"/>
        <end position="146"/>
    </location>
</feature>
<evidence type="ECO:0000256" key="9">
    <source>
        <dbReference type="ARBA" id="ARBA00044899"/>
    </source>
</evidence>
<evidence type="ECO:0000313" key="22">
    <source>
        <dbReference type="Proteomes" id="UP000473826"/>
    </source>
</evidence>
<dbReference type="OrthoDB" id="424834at2759"/>
<comment type="catalytic activity">
    <reaction evidence="10">
        <text>L-lysyl-L-lysine(out) = L-lysyl-L-lysine(in)</text>
        <dbReference type="Rhea" id="RHEA:79403"/>
        <dbReference type="ChEBI" id="CHEBI:229956"/>
    </reaction>
</comment>
<comment type="caution">
    <text evidence="21">The sequence shown here is derived from an EMBL/GenBank/DDBJ whole genome shotgun (WGS) entry which is preliminary data.</text>
</comment>
<evidence type="ECO:0000256" key="20">
    <source>
        <dbReference type="SAM" id="Phobius"/>
    </source>
</evidence>
<dbReference type="InterPro" id="IPR052187">
    <property type="entry name" value="MFSD1"/>
</dbReference>
<feature type="transmembrane region" description="Helical" evidence="20">
    <location>
        <begin position="378"/>
        <end position="397"/>
    </location>
</feature>
<keyword evidence="20" id="KW-1133">Transmembrane helix</keyword>
<feature type="compositionally biased region" description="Basic and acidic residues" evidence="19">
    <location>
        <begin position="32"/>
        <end position="44"/>
    </location>
</feature>
<comment type="catalytic activity">
    <reaction evidence="14">
        <text>L-lysyl-glycine(out) = L-lysyl-glycine(in)</text>
        <dbReference type="Rhea" id="RHEA:79407"/>
        <dbReference type="ChEBI" id="CHEBI:191202"/>
    </reaction>
</comment>
<comment type="catalytic activity">
    <reaction evidence="13">
        <text>L-alanyl-L-lysine(out) = L-alanyl-L-lysine(in)</text>
        <dbReference type="Rhea" id="RHEA:79415"/>
        <dbReference type="ChEBI" id="CHEBI:192470"/>
    </reaction>
</comment>
<dbReference type="GO" id="GO:0016020">
    <property type="term" value="C:membrane"/>
    <property type="evidence" value="ECO:0007669"/>
    <property type="project" value="UniProtKB-SubCell"/>
</dbReference>
<proteinExistence type="predicted"/>
<dbReference type="InterPro" id="IPR036259">
    <property type="entry name" value="MFS_trans_sf"/>
</dbReference>
<protein>
    <recommendedName>
        <fullName evidence="15">Lysosomal dipeptide transporter MFSD1</fullName>
    </recommendedName>
    <alternativeName>
        <fullName evidence="16">Major facilitator superfamily domain-containing protein 1</fullName>
    </alternativeName>
</protein>
<feature type="compositionally biased region" description="Low complexity" evidence="19">
    <location>
        <begin position="1"/>
        <end position="21"/>
    </location>
</feature>
<comment type="catalytic activity">
    <reaction evidence="7">
        <text>L-alpha-aminoacyl-L-lysine(out) = L-alpha-aminoacyl-L-lysine(in)</text>
        <dbReference type="Rhea" id="RHEA:79383"/>
        <dbReference type="ChEBI" id="CHEBI:229966"/>
    </reaction>
</comment>
<comment type="catalytic activity">
    <reaction evidence="4">
        <text>L-alpha-aminoacyl-L-arginine(out) = L-alpha-aminoacyl-L-arginine(in)</text>
        <dbReference type="Rhea" id="RHEA:79367"/>
        <dbReference type="ChEBI" id="CHEBI:229968"/>
    </reaction>
</comment>
<name>A0A7D8V2F0_VANHU</name>
<feature type="transmembrane region" description="Helical" evidence="20">
    <location>
        <begin position="158"/>
        <end position="177"/>
    </location>
</feature>
<evidence type="ECO:0000256" key="3">
    <source>
        <dbReference type="ARBA" id="ARBA00044878"/>
    </source>
</evidence>
<comment type="catalytic activity">
    <reaction evidence="11">
        <text>L-arginyl-glycine(out) = L-arginyl-glycine(in)</text>
        <dbReference type="Rhea" id="RHEA:79391"/>
        <dbReference type="ChEBI" id="CHEBI:229955"/>
    </reaction>
</comment>
<evidence type="ECO:0000313" key="21">
    <source>
        <dbReference type="EMBL" id="TXT13022.1"/>
    </source>
</evidence>
<evidence type="ECO:0000256" key="6">
    <source>
        <dbReference type="ARBA" id="ARBA00044891"/>
    </source>
</evidence>
<dbReference type="Proteomes" id="UP000473826">
    <property type="component" value="Unassembled WGS sequence"/>
</dbReference>
<evidence type="ECO:0000256" key="8">
    <source>
        <dbReference type="ARBA" id="ARBA00044898"/>
    </source>
</evidence>
<evidence type="ECO:0000256" key="16">
    <source>
        <dbReference type="ARBA" id="ARBA00045018"/>
    </source>
</evidence>
<accession>A0A7D8V2F0</accession>
<evidence type="ECO:0000256" key="4">
    <source>
        <dbReference type="ARBA" id="ARBA00044881"/>
    </source>
</evidence>
<comment type="subunit">
    <text evidence="18">Homodimer. Interacts with lysosomal protein GLMP (via lumenal domain); the interaction starts while both proteins are still in the endoplasmic reticulum and is required for stabilization of MFSD1 in lysosomes but has no direct effect on its targeting to lysosomes or transporter activity.</text>
</comment>
<dbReference type="PANTHER" id="PTHR23512">
    <property type="entry name" value="MAJOR FACILITATOR SUPERFAMILY DOMAIN-CONTAINING PROTEIN 1"/>
    <property type="match status" value="1"/>
</dbReference>
<dbReference type="InterPro" id="IPR011701">
    <property type="entry name" value="MFS"/>
</dbReference>
<dbReference type="Pfam" id="PF07690">
    <property type="entry name" value="MFS_1"/>
    <property type="match status" value="1"/>
</dbReference>
<comment type="catalytic activity">
    <reaction evidence="2">
        <text>L-lysyl-L-alanine(out) = L-lysyl-L-alanine(in)</text>
        <dbReference type="Rhea" id="RHEA:79399"/>
        <dbReference type="ChEBI" id="CHEBI:229954"/>
    </reaction>
</comment>
<comment type="catalytic activity">
    <reaction evidence="8">
        <text>L-aspartyl-L-lysine(out) = L-aspartyl-L-lysine(in)</text>
        <dbReference type="Rhea" id="RHEA:79411"/>
        <dbReference type="ChEBI" id="CHEBI:229953"/>
    </reaction>
</comment>
<evidence type="ECO:0000256" key="12">
    <source>
        <dbReference type="ARBA" id="ARBA00044912"/>
    </source>
</evidence>
<evidence type="ECO:0000256" key="10">
    <source>
        <dbReference type="ARBA" id="ARBA00044900"/>
    </source>
</evidence>
<reference evidence="21 22" key="1">
    <citation type="journal article" date="2019" name="PLoS Genet.">
        <title>Convergent evolution of linked mating-type loci in basidiomycete fungi.</title>
        <authorList>
            <person name="Sun S."/>
            <person name="Coelho M.A."/>
            <person name="Heitman J."/>
            <person name="Nowrousian M."/>
        </authorList>
    </citation>
    <scope>NUCLEOTIDE SEQUENCE [LARGE SCALE GENOMIC DNA]</scope>
    <source>
        <strain evidence="21 22">CBS 4282</strain>
    </source>
</reference>
<comment type="catalytic activity">
    <reaction evidence="5">
        <text>L-alpha-aminoacyl-L-histidine(out) = L-alpha-aminoacyl-L-histidine(in)</text>
        <dbReference type="Rhea" id="RHEA:79375"/>
        <dbReference type="ChEBI" id="CHEBI:229967"/>
    </reaction>
</comment>
<dbReference type="GO" id="GO:0022857">
    <property type="term" value="F:transmembrane transporter activity"/>
    <property type="evidence" value="ECO:0007669"/>
    <property type="project" value="InterPro"/>
</dbReference>
<keyword evidence="22" id="KW-1185">Reference proteome</keyword>
<feature type="transmembrane region" description="Helical" evidence="20">
    <location>
        <begin position="183"/>
        <end position="203"/>
    </location>
</feature>
<keyword evidence="20" id="KW-0472">Membrane</keyword>
<evidence type="ECO:0000256" key="1">
    <source>
        <dbReference type="ARBA" id="ARBA00004141"/>
    </source>
</evidence>
<feature type="transmembrane region" description="Helical" evidence="20">
    <location>
        <begin position="251"/>
        <end position="273"/>
    </location>
</feature>
<comment type="catalytic activity">
    <reaction evidence="12">
        <text>L-histidyl-L-alpha-amino acid(out) = L-histidyl-L-alpha-amino acid(in)</text>
        <dbReference type="Rhea" id="RHEA:79379"/>
        <dbReference type="ChEBI" id="CHEBI:229964"/>
    </reaction>
</comment>
<evidence type="ECO:0000256" key="11">
    <source>
        <dbReference type="ARBA" id="ARBA00044903"/>
    </source>
</evidence>
<comment type="catalytic activity">
    <reaction evidence="3">
        <text>L-histidyl-glycine(out) = L-histidyl-glycine(in)</text>
        <dbReference type="Rhea" id="RHEA:79395"/>
        <dbReference type="ChEBI" id="CHEBI:229957"/>
    </reaction>
</comment>
<evidence type="ECO:0000256" key="2">
    <source>
        <dbReference type="ARBA" id="ARBA00044876"/>
    </source>
</evidence>
<dbReference type="PANTHER" id="PTHR23512:SF12">
    <property type="entry name" value="TRANSPORTER, PUTATIVE (AFU_ORTHOLOGUE AFUA_4G00260)-RELATED"/>
    <property type="match status" value="1"/>
</dbReference>
<feature type="transmembrane region" description="Helical" evidence="20">
    <location>
        <begin position="89"/>
        <end position="107"/>
    </location>
</feature>